<evidence type="ECO:0000313" key="3">
    <source>
        <dbReference type="Proteomes" id="UP000425960"/>
    </source>
</evidence>
<dbReference type="EMBL" id="AP021876">
    <property type="protein sequence ID" value="BBO84736.1"/>
    <property type="molecule type" value="Genomic_DNA"/>
</dbReference>
<organism evidence="2 3">
    <name type="scientific">Desulfosarcina ovata subsp. sediminis</name>
    <dbReference type="NCBI Taxonomy" id="885957"/>
    <lineage>
        <taxon>Bacteria</taxon>
        <taxon>Pseudomonadati</taxon>
        <taxon>Thermodesulfobacteriota</taxon>
        <taxon>Desulfobacteria</taxon>
        <taxon>Desulfobacterales</taxon>
        <taxon>Desulfosarcinaceae</taxon>
        <taxon>Desulfosarcina</taxon>
    </lineage>
</organism>
<protein>
    <recommendedName>
        <fullName evidence="1">PilZ domain-containing protein</fullName>
    </recommendedName>
</protein>
<dbReference type="InterPro" id="IPR009875">
    <property type="entry name" value="PilZ_domain"/>
</dbReference>
<gene>
    <name evidence="2" type="ORF">DSCO28_53020</name>
</gene>
<dbReference type="AlphaFoldDB" id="A0A5K7ZX39"/>
<dbReference type="Proteomes" id="UP000425960">
    <property type="component" value="Chromosome"/>
</dbReference>
<evidence type="ECO:0000259" key="1">
    <source>
        <dbReference type="Pfam" id="PF07238"/>
    </source>
</evidence>
<name>A0A5K7ZX39_9BACT</name>
<proteinExistence type="predicted"/>
<feature type="domain" description="PilZ" evidence="1">
    <location>
        <begin position="55"/>
        <end position="149"/>
    </location>
</feature>
<dbReference type="RefSeq" id="WP_155324568.1">
    <property type="nucleotide sequence ID" value="NZ_AP021876.1"/>
</dbReference>
<sequence>MEQTVFITGSNTATFRCPQCGKAKTADVSRYVATNKKVTVNCTCACGHRFRCRLEKRRQYRKSVNLPGRFVCKEEGRLPDTGLMSVVDISTTGLKLKMSVPRTLPIGMQLRVEFQLDDNKRTPMEKRVIVRNVSGPYVGVAFHSDDLDDPALGFYLMP</sequence>
<dbReference type="SUPFAM" id="SSF141371">
    <property type="entry name" value="PilZ domain-like"/>
    <property type="match status" value="1"/>
</dbReference>
<dbReference type="KEGG" id="dov:DSCO28_53020"/>
<evidence type="ECO:0000313" key="2">
    <source>
        <dbReference type="EMBL" id="BBO84736.1"/>
    </source>
</evidence>
<dbReference type="GO" id="GO:0035438">
    <property type="term" value="F:cyclic-di-GMP binding"/>
    <property type="evidence" value="ECO:0007669"/>
    <property type="project" value="InterPro"/>
</dbReference>
<dbReference type="Pfam" id="PF07238">
    <property type="entry name" value="PilZ"/>
    <property type="match status" value="1"/>
</dbReference>
<reference evidence="2 3" key="1">
    <citation type="submission" date="2019-11" db="EMBL/GenBank/DDBJ databases">
        <title>Comparative genomics of hydrocarbon-degrading Desulfosarcina strains.</title>
        <authorList>
            <person name="Watanabe M."/>
            <person name="Kojima H."/>
            <person name="Fukui M."/>
        </authorList>
    </citation>
    <scope>NUCLEOTIDE SEQUENCE [LARGE SCALE GENOMIC DNA]</scope>
    <source>
        <strain evidence="2 3">28bB2T</strain>
    </source>
</reference>
<accession>A0A5K7ZX39</accession>
<dbReference type="Gene3D" id="2.40.10.220">
    <property type="entry name" value="predicted glycosyltransferase like domains"/>
    <property type="match status" value="1"/>
</dbReference>